<gene>
    <name evidence="5" type="ORF">I0Q91_00850</name>
</gene>
<dbReference type="InterPro" id="IPR010327">
    <property type="entry name" value="FldB/FldC_alpha/beta"/>
</dbReference>
<dbReference type="NCBIfam" id="NF040772">
    <property type="entry name" value="double_cubane"/>
    <property type="match status" value="1"/>
</dbReference>
<comment type="similarity">
    <text evidence="2">Belongs to the FldB/FldC dehydratase alpha/beta subunit family.</text>
</comment>
<dbReference type="AlphaFoldDB" id="A0A931F8Q6"/>
<dbReference type="RefSeq" id="WP_270452257.1">
    <property type="nucleotide sequence ID" value="NZ_JADPIE010000001.1"/>
</dbReference>
<comment type="caution">
    <text evidence="5">The sequence shown here is derived from an EMBL/GenBank/DDBJ whole genome shotgun (WGS) entry which is preliminary data.</text>
</comment>
<keyword evidence="6" id="KW-1185">Reference proteome</keyword>
<name>A0A931F8Q6_9FIRM</name>
<evidence type="ECO:0000313" key="5">
    <source>
        <dbReference type="EMBL" id="MBF8435614.1"/>
    </source>
</evidence>
<sequence>MNSLNDFFENLDPETLDGHGPVAMKDLVEEDNKNVVGTYCVFTPYEVIRAADAIPVTLCSTSDATIEDGEEDLPRNLCPLIKSSYGFAITDKCPYFHFADIIVGETTCDGKKKMYEYLDDVTPVHVMNLPQSNDRDIDFEIWKDEVVLLKEKLEAKYDTEITKERLKEEIENKNKERQAIKNFYELGKLNPSPLYGTEIFKVINITNYTFDKEIAIDRINEISEEVLERYNNGDKRISEDAPRILITGCPMGQATEKVIKAIEDNGGSVVCLESCTGLKPNDQLVNEDIDPIEAITEKYLNTPCSCMSPNDNRVELLNRLVEEYQVDGVVDMILQACHTYNVESHRIKEELKEASNTPYINIETDYSQSDVGQLETRLTAFLEML</sequence>
<dbReference type="Gene3D" id="1.20.1270.370">
    <property type="match status" value="1"/>
</dbReference>
<dbReference type="Pfam" id="PF06050">
    <property type="entry name" value="HGD-D"/>
    <property type="match status" value="1"/>
</dbReference>
<evidence type="ECO:0000256" key="3">
    <source>
        <dbReference type="ARBA" id="ARBA00023014"/>
    </source>
</evidence>
<feature type="coiled-coil region" evidence="4">
    <location>
        <begin position="156"/>
        <end position="183"/>
    </location>
</feature>
<evidence type="ECO:0000256" key="1">
    <source>
        <dbReference type="ARBA" id="ARBA00001966"/>
    </source>
</evidence>
<dbReference type="Gene3D" id="3.40.50.11900">
    <property type="match status" value="1"/>
</dbReference>
<organism evidence="5 6">
    <name type="scientific">Halonatronomonas betaini</name>
    <dbReference type="NCBI Taxonomy" id="2778430"/>
    <lineage>
        <taxon>Bacteria</taxon>
        <taxon>Bacillati</taxon>
        <taxon>Bacillota</taxon>
        <taxon>Clostridia</taxon>
        <taxon>Halanaerobiales</taxon>
        <taxon>Halarsenatibacteraceae</taxon>
        <taxon>Halonatronomonas</taxon>
    </lineage>
</organism>
<dbReference type="Proteomes" id="UP000621436">
    <property type="component" value="Unassembled WGS sequence"/>
</dbReference>
<reference evidence="5" key="1">
    <citation type="submission" date="2020-11" db="EMBL/GenBank/DDBJ databases">
        <title>Halonatronomonas betainensis gen. nov., sp. nov. a novel haloalkaliphilic representative of the family Halanaerobiacae capable of betaine degradation.</title>
        <authorList>
            <person name="Boltyanskaya Y."/>
            <person name="Kevbrin V."/>
            <person name="Detkova E."/>
            <person name="Grouzdev D.S."/>
            <person name="Koziaeva V."/>
            <person name="Zhilina T."/>
        </authorList>
    </citation>
    <scope>NUCLEOTIDE SEQUENCE</scope>
    <source>
        <strain evidence="5">Z-7014</strain>
    </source>
</reference>
<dbReference type="GO" id="GO:0016836">
    <property type="term" value="F:hydro-lyase activity"/>
    <property type="evidence" value="ECO:0007669"/>
    <property type="project" value="UniProtKB-ARBA"/>
</dbReference>
<dbReference type="EMBL" id="JADPIE010000001">
    <property type="protein sequence ID" value="MBF8435614.1"/>
    <property type="molecule type" value="Genomic_DNA"/>
</dbReference>
<dbReference type="Gene3D" id="3.40.50.11890">
    <property type="match status" value="1"/>
</dbReference>
<evidence type="ECO:0000313" key="6">
    <source>
        <dbReference type="Proteomes" id="UP000621436"/>
    </source>
</evidence>
<keyword evidence="3" id="KW-0411">Iron-sulfur</keyword>
<dbReference type="GO" id="GO:0051536">
    <property type="term" value="F:iron-sulfur cluster binding"/>
    <property type="evidence" value="ECO:0007669"/>
    <property type="project" value="UniProtKB-KW"/>
</dbReference>
<dbReference type="InterPro" id="IPR047678">
    <property type="entry name" value="YjiM-like"/>
</dbReference>
<keyword evidence="3" id="KW-0479">Metal-binding</keyword>
<dbReference type="PANTHER" id="PTHR30548">
    <property type="entry name" value="2-HYDROXYGLUTARYL-COA DEHYDRATASE, D-COMPONENT-RELATED"/>
    <property type="match status" value="1"/>
</dbReference>
<evidence type="ECO:0000256" key="2">
    <source>
        <dbReference type="ARBA" id="ARBA00005806"/>
    </source>
</evidence>
<evidence type="ECO:0000256" key="4">
    <source>
        <dbReference type="SAM" id="Coils"/>
    </source>
</evidence>
<dbReference type="PANTHER" id="PTHR30548:SF6">
    <property type="entry name" value="DEHYDRATASE SUBUNIT YJIM-RELATED"/>
    <property type="match status" value="1"/>
</dbReference>
<accession>A0A931F8Q6</accession>
<keyword evidence="3" id="KW-0408">Iron</keyword>
<keyword evidence="4" id="KW-0175">Coiled coil</keyword>
<proteinExistence type="inferred from homology"/>
<protein>
    <submittedName>
        <fullName evidence="5">2-hydroxyacyl-CoA dehydratase</fullName>
    </submittedName>
</protein>
<comment type="cofactor">
    <cofactor evidence="1">
        <name>[4Fe-4S] cluster</name>
        <dbReference type="ChEBI" id="CHEBI:49883"/>
    </cofactor>
</comment>